<feature type="transmembrane region" description="Helical" evidence="1">
    <location>
        <begin position="31"/>
        <end position="51"/>
    </location>
</feature>
<evidence type="ECO:0000313" key="4">
    <source>
        <dbReference type="Proteomes" id="UP000468828"/>
    </source>
</evidence>
<keyword evidence="4" id="KW-1185">Reference proteome</keyword>
<feature type="transmembrane region" description="Helical" evidence="1">
    <location>
        <begin position="125"/>
        <end position="143"/>
    </location>
</feature>
<reference evidence="2 4" key="1">
    <citation type="submission" date="2020-01" db="EMBL/GenBank/DDBJ databases">
        <title>the WGS Modestobacter muralis CPCC 204518.</title>
        <authorList>
            <person name="Jiang Z."/>
        </authorList>
    </citation>
    <scope>NUCLEOTIDE SEQUENCE [LARGE SCALE GENOMIC DNA]</scope>
    <source>
        <strain evidence="2 4">DSM 100205</strain>
    </source>
</reference>
<organism evidence="2 4">
    <name type="scientific">Modestobacter muralis</name>
    <dbReference type="NCBI Taxonomy" id="1608614"/>
    <lineage>
        <taxon>Bacteria</taxon>
        <taxon>Bacillati</taxon>
        <taxon>Actinomycetota</taxon>
        <taxon>Actinomycetes</taxon>
        <taxon>Geodermatophilales</taxon>
        <taxon>Geodermatophilaceae</taxon>
        <taxon>Modestobacter</taxon>
    </lineage>
</organism>
<keyword evidence="1" id="KW-1133">Transmembrane helix</keyword>
<dbReference type="Proteomes" id="UP000468828">
    <property type="component" value="Unassembled WGS sequence"/>
</dbReference>
<reference evidence="3 5" key="2">
    <citation type="submission" date="2020-02" db="EMBL/GenBank/DDBJ databases">
        <title>The WGS of Modestobacter muralis DSM 100205.</title>
        <authorList>
            <person name="Jiang Z."/>
        </authorList>
    </citation>
    <scope>NUCLEOTIDE SEQUENCE [LARGE SCALE GENOMIC DNA]</scope>
    <source>
        <strain evidence="3 5">DSM 100205</strain>
    </source>
</reference>
<keyword evidence="1" id="KW-0472">Membrane</keyword>
<feature type="transmembrane region" description="Helical" evidence="1">
    <location>
        <begin position="93"/>
        <end position="119"/>
    </location>
</feature>
<dbReference type="Proteomes" id="UP000471152">
    <property type="component" value="Unassembled WGS sequence"/>
</dbReference>
<accession>A0A6P0EW33</accession>
<name>A0A6P0EW33_9ACTN</name>
<protein>
    <submittedName>
        <fullName evidence="2">Uncharacterized protein</fullName>
    </submittedName>
</protein>
<evidence type="ECO:0000256" key="1">
    <source>
        <dbReference type="SAM" id="Phobius"/>
    </source>
</evidence>
<evidence type="ECO:0000313" key="5">
    <source>
        <dbReference type="Proteomes" id="UP000471152"/>
    </source>
</evidence>
<dbReference type="EMBL" id="JAAGWH010000039">
    <property type="protein sequence ID" value="NEK95275.1"/>
    <property type="molecule type" value="Genomic_DNA"/>
</dbReference>
<keyword evidence="1" id="KW-0812">Transmembrane</keyword>
<feature type="transmembrane region" description="Helical" evidence="1">
    <location>
        <begin position="57"/>
        <end position="81"/>
    </location>
</feature>
<dbReference type="RefSeq" id="WP_163611839.1">
    <property type="nucleotide sequence ID" value="NZ_JAAGWB010000041.1"/>
</dbReference>
<gene>
    <name evidence="3" type="ORF">G3R41_14695</name>
    <name evidence="2" type="ORF">GCU67_14045</name>
</gene>
<comment type="caution">
    <text evidence="2">The sequence shown here is derived from an EMBL/GenBank/DDBJ whole genome shotgun (WGS) entry which is preliminary data.</text>
</comment>
<sequence>MTSRAVRTTLTTLTQHRDDVAVDRAESRVAAYVYGNVLVLAAVVGASPSAVGSGTAVVLVVGTVVSTFVAHVLAHSIGALFGGEDGRTAARVALRDAVPILSSGVTPAVLLAATALGWLSGPWGQSLSAVVLLGRIAGTGVVYRRLRADVPLRRAWTVGVLAAVVAAVAVVLKLTLTH</sequence>
<dbReference type="EMBL" id="JAAGWB010000041">
    <property type="protein sequence ID" value="NEN52163.1"/>
    <property type="molecule type" value="Genomic_DNA"/>
</dbReference>
<dbReference type="AlphaFoldDB" id="A0A6P0EW33"/>
<proteinExistence type="predicted"/>
<evidence type="ECO:0000313" key="2">
    <source>
        <dbReference type="EMBL" id="NEK95275.1"/>
    </source>
</evidence>
<evidence type="ECO:0000313" key="3">
    <source>
        <dbReference type="EMBL" id="NEN52163.1"/>
    </source>
</evidence>
<feature type="transmembrane region" description="Helical" evidence="1">
    <location>
        <begin position="155"/>
        <end position="176"/>
    </location>
</feature>